<proteinExistence type="predicted"/>
<protein>
    <submittedName>
        <fullName evidence="1">Class I SAM-dependent methyltransferase</fullName>
    </submittedName>
</protein>
<dbReference type="Pfam" id="PF13489">
    <property type="entry name" value="Methyltransf_23"/>
    <property type="match status" value="1"/>
</dbReference>
<dbReference type="Gene3D" id="3.40.50.150">
    <property type="entry name" value="Vaccinia Virus protein VP39"/>
    <property type="match status" value="1"/>
</dbReference>
<dbReference type="PANTHER" id="PTHR43861">
    <property type="entry name" value="TRANS-ACONITATE 2-METHYLTRANSFERASE-RELATED"/>
    <property type="match status" value="1"/>
</dbReference>
<name>A0A929KXC5_9SPHI</name>
<accession>A0A929KXC5</accession>
<organism evidence="1 2">
    <name type="scientific">Mucilaginibacter myungsuensis</name>
    <dbReference type="NCBI Taxonomy" id="649104"/>
    <lineage>
        <taxon>Bacteria</taxon>
        <taxon>Pseudomonadati</taxon>
        <taxon>Bacteroidota</taxon>
        <taxon>Sphingobacteriia</taxon>
        <taxon>Sphingobacteriales</taxon>
        <taxon>Sphingobacteriaceae</taxon>
        <taxon>Mucilaginibacter</taxon>
    </lineage>
</organism>
<dbReference type="AlphaFoldDB" id="A0A929KXC5"/>
<dbReference type="EMBL" id="JADFFL010000001">
    <property type="protein sequence ID" value="MBE9660390.1"/>
    <property type="molecule type" value="Genomic_DNA"/>
</dbReference>
<evidence type="ECO:0000313" key="2">
    <source>
        <dbReference type="Proteomes" id="UP000622475"/>
    </source>
</evidence>
<reference evidence="1" key="1">
    <citation type="submission" date="2020-10" db="EMBL/GenBank/DDBJ databases">
        <title>Mucilaginibacter mali sp. nov., isolated from rhizosphere soil of apple orchard.</title>
        <authorList>
            <person name="Lee J.-S."/>
            <person name="Kim H.S."/>
            <person name="Kim J.-S."/>
        </authorList>
    </citation>
    <scope>NUCLEOTIDE SEQUENCE</scope>
    <source>
        <strain evidence="1">KCTC 22746</strain>
    </source>
</reference>
<dbReference type="CDD" id="cd02440">
    <property type="entry name" value="AdoMet_MTases"/>
    <property type="match status" value="1"/>
</dbReference>
<keyword evidence="1" id="KW-0489">Methyltransferase</keyword>
<dbReference type="RefSeq" id="WP_194109594.1">
    <property type="nucleotide sequence ID" value="NZ_JADFFL010000001.1"/>
</dbReference>
<evidence type="ECO:0000313" key="1">
    <source>
        <dbReference type="EMBL" id="MBE9660390.1"/>
    </source>
</evidence>
<dbReference type="GO" id="GO:0032259">
    <property type="term" value="P:methylation"/>
    <property type="evidence" value="ECO:0007669"/>
    <property type="project" value="UniProtKB-KW"/>
</dbReference>
<keyword evidence="2" id="KW-1185">Reference proteome</keyword>
<dbReference type="InterPro" id="IPR029063">
    <property type="entry name" value="SAM-dependent_MTases_sf"/>
</dbReference>
<dbReference type="GO" id="GO:0008168">
    <property type="term" value="F:methyltransferase activity"/>
    <property type="evidence" value="ECO:0007669"/>
    <property type="project" value="UniProtKB-KW"/>
</dbReference>
<sequence>MLNYQAFNVEVFNKVPSTATKTLDIGCGTGEMGKALKAKYPQMQIDGVTYSEDERSIAAAHLGHIIVADLNRSLPMLSGRYDCMIFSHILEHTLDPSNVLKHFSKNLIPGGTIIVALPNVLQFKQRFSFLRGNFKYSEIGGLMDVTHFRFFDWLSAQEMISKAGLNITSKASYGNFPFLSLRKIAPGLCAKADQQFLKFFPGLFGFQFVFTAKNKI</sequence>
<gene>
    <name evidence="1" type="ORF">IRJ16_00695</name>
</gene>
<dbReference type="SUPFAM" id="SSF53335">
    <property type="entry name" value="S-adenosyl-L-methionine-dependent methyltransferases"/>
    <property type="match status" value="1"/>
</dbReference>
<keyword evidence="1" id="KW-0808">Transferase</keyword>
<dbReference type="Proteomes" id="UP000622475">
    <property type="component" value="Unassembled WGS sequence"/>
</dbReference>
<comment type="caution">
    <text evidence="1">The sequence shown here is derived from an EMBL/GenBank/DDBJ whole genome shotgun (WGS) entry which is preliminary data.</text>
</comment>